<dbReference type="Pfam" id="PF04235">
    <property type="entry name" value="DUF418"/>
    <property type="match status" value="1"/>
</dbReference>
<feature type="transmembrane region" description="Helical" evidence="1">
    <location>
        <begin position="270"/>
        <end position="289"/>
    </location>
</feature>
<feature type="transmembrane region" description="Helical" evidence="1">
    <location>
        <begin position="231"/>
        <end position="258"/>
    </location>
</feature>
<dbReference type="EMBL" id="LR134363">
    <property type="protein sequence ID" value="VEG73620.1"/>
    <property type="molecule type" value="Genomic_DNA"/>
</dbReference>
<dbReference type="KEGG" id="asla:NCTC11923_00229"/>
<protein>
    <submittedName>
        <fullName evidence="3">Predicted membrane protein</fullName>
    </submittedName>
</protein>
<dbReference type="RefSeq" id="WP_026427797.1">
    <property type="nucleotide sequence ID" value="NZ_CBCRWE010000044.1"/>
</dbReference>
<feature type="transmembrane region" description="Helical" evidence="1">
    <location>
        <begin position="136"/>
        <end position="169"/>
    </location>
</feature>
<feature type="transmembrane region" description="Helical" evidence="1">
    <location>
        <begin position="21"/>
        <end position="39"/>
    </location>
</feature>
<sequence length="442" mass="47306">MKMTTSFTRGPRYPAPDVARGFMLLLIAIANVPVWLIAASDYSNVVISPPLLHGADAVWVLVRTLLVDQRSIPLFAMLFGFGLMTMINRRIESGTQEYLKALPGADQGAVPHPVQEAWAREQATVDARRLVRRRGWWMILFGAVHGLLFFGDIIGAYGLAAVVFAGWLARKHWGRALAVCIGIIVIICVVMLAQGWWIAVGMEQYAAQTGRDVSEFSTGTGFRLSWPLINIIMWPIGTMLSSVVSVVVPAMFIGARLADTDLLVHPERHRGLLIAVGLVGLGLAALGAYPHARYVIGHAPAVVVGPMLAQITGLLGACGWLALLSLYAGGPRPDGRLTGLRWLASAVGRRSMTAYLCQTFVFGAVLGVIPWALGVEVSISPFVAGLIAVATWGATVVLCAVLERQGRPGPFETLLRTAVARSASPRPVAPAMPMPQAPSGQA</sequence>
<evidence type="ECO:0000259" key="2">
    <source>
        <dbReference type="Pfam" id="PF04235"/>
    </source>
</evidence>
<reference evidence="3 4" key="1">
    <citation type="submission" date="2018-12" db="EMBL/GenBank/DDBJ databases">
        <authorList>
            <consortium name="Pathogen Informatics"/>
        </authorList>
    </citation>
    <scope>NUCLEOTIDE SEQUENCE [LARGE SCALE GENOMIC DNA]</scope>
    <source>
        <strain evidence="3 4">NCTC11923</strain>
    </source>
</reference>
<keyword evidence="4" id="KW-1185">Reference proteome</keyword>
<proteinExistence type="predicted"/>
<name>A0A448K9R8_9ACTO</name>
<organism evidence="3 4">
    <name type="scientific">Actinomyces slackii</name>
    <dbReference type="NCBI Taxonomy" id="52774"/>
    <lineage>
        <taxon>Bacteria</taxon>
        <taxon>Bacillati</taxon>
        <taxon>Actinomycetota</taxon>
        <taxon>Actinomycetes</taxon>
        <taxon>Actinomycetales</taxon>
        <taxon>Actinomycetaceae</taxon>
        <taxon>Actinomyces</taxon>
    </lineage>
</organism>
<keyword evidence="1" id="KW-0812">Transmembrane</keyword>
<dbReference type="Proteomes" id="UP000276899">
    <property type="component" value="Chromosome"/>
</dbReference>
<accession>A0A448K9R8</accession>
<feature type="transmembrane region" description="Helical" evidence="1">
    <location>
        <begin position="309"/>
        <end position="330"/>
    </location>
</feature>
<dbReference type="InterPro" id="IPR052529">
    <property type="entry name" value="Bact_Transport_Assoc"/>
</dbReference>
<feature type="transmembrane region" description="Helical" evidence="1">
    <location>
        <begin position="176"/>
        <end position="199"/>
    </location>
</feature>
<dbReference type="AlphaFoldDB" id="A0A448K9R8"/>
<dbReference type="STRING" id="1278298.GCA_000428685_01009"/>
<evidence type="ECO:0000256" key="1">
    <source>
        <dbReference type="SAM" id="Phobius"/>
    </source>
</evidence>
<gene>
    <name evidence="3" type="ORF">NCTC11923_00229</name>
</gene>
<dbReference type="InterPro" id="IPR007349">
    <property type="entry name" value="DUF418"/>
</dbReference>
<feature type="transmembrane region" description="Helical" evidence="1">
    <location>
        <begin position="379"/>
        <end position="402"/>
    </location>
</feature>
<dbReference type="PANTHER" id="PTHR30590:SF2">
    <property type="entry name" value="INNER MEMBRANE PROTEIN"/>
    <property type="match status" value="1"/>
</dbReference>
<keyword evidence="1" id="KW-1133">Transmembrane helix</keyword>
<dbReference type="PANTHER" id="PTHR30590">
    <property type="entry name" value="INNER MEMBRANE PROTEIN"/>
    <property type="match status" value="1"/>
</dbReference>
<feature type="domain" description="DUF418" evidence="2">
    <location>
        <begin position="260"/>
        <end position="420"/>
    </location>
</feature>
<evidence type="ECO:0000313" key="3">
    <source>
        <dbReference type="EMBL" id="VEG73620.1"/>
    </source>
</evidence>
<keyword evidence="1" id="KW-0472">Membrane</keyword>
<evidence type="ECO:0000313" key="4">
    <source>
        <dbReference type="Proteomes" id="UP000276899"/>
    </source>
</evidence>
<feature type="transmembrane region" description="Helical" evidence="1">
    <location>
        <begin position="351"/>
        <end position="373"/>
    </location>
</feature>